<evidence type="ECO:0000313" key="12">
    <source>
        <dbReference type="Proteomes" id="UP001374579"/>
    </source>
</evidence>
<comment type="similarity">
    <text evidence="2 10">Belongs to the glycosyltransferase 31 family.</text>
</comment>
<keyword evidence="4" id="KW-0808">Transferase</keyword>
<keyword evidence="8 10" id="KW-0333">Golgi apparatus</keyword>
<feature type="transmembrane region" description="Helical" evidence="10">
    <location>
        <begin position="21"/>
        <end position="42"/>
    </location>
</feature>
<dbReference type="GO" id="GO:0000139">
    <property type="term" value="C:Golgi membrane"/>
    <property type="evidence" value="ECO:0007669"/>
    <property type="project" value="UniProtKB-SubCell"/>
</dbReference>
<keyword evidence="7 10" id="KW-1133">Transmembrane helix</keyword>
<evidence type="ECO:0000256" key="6">
    <source>
        <dbReference type="ARBA" id="ARBA00022968"/>
    </source>
</evidence>
<evidence type="ECO:0000256" key="3">
    <source>
        <dbReference type="ARBA" id="ARBA00022676"/>
    </source>
</evidence>
<dbReference type="EC" id="2.4.1.-" evidence="10"/>
<keyword evidence="5 10" id="KW-0812">Transmembrane</keyword>
<comment type="caution">
    <text evidence="11">The sequence shown here is derived from an EMBL/GenBank/DDBJ whole genome shotgun (WGS) entry which is preliminary data.</text>
</comment>
<dbReference type="PANTHER" id="PTHR11214:SF314">
    <property type="entry name" value="HEXOSYLTRANSFERASE"/>
    <property type="match status" value="1"/>
</dbReference>
<keyword evidence="3 10" id="KW-0328">Glycosyltransferase</keyword>
<keyword evidence="6 10" id="KW-0735">Signal-anchor</keyword>
<dbReference type="Gene3D" id="3.90.550.50">
    <property type="match status" value="1"/>
</dbReference>
<dbReference type="InterPro" id="IPR002659">
    <property type="entry name" value="Glyco_trans_31"/>
</dbReference>
<evidence type="ECO:0000256" key="9">
    <source>
        <dbReference type="ARBA" id="ARBA00023136"/>
    </source>
</evidence>
<evidence type="ECO:0000256" key="8">
    <source>
        <dbReference type="ARBA" id="ARBA00023034"/>
    </source>
</evidence>
<protein>
    <recommendedName>
        <fullName evidence="10">Hexosyltransferase</fullName>
        <ecNumber evidence="10">2.4.1.-</ecNumber>
    </recommendedName>
</protein>
<evidence type="ECO:0000256" key="10">
    <source>
        <dbReference type="RuleBase" id="RU363063"/>
    </source>
</evidence>
<dbReference type="GO" id="GO:0006493">
    <property type="term" value="P:protein O-linked glycosylation"/>
    <property type="evidence" value="ECO:0007669"/>
    <property type="project" value="TreeGrafter"/>
</dbReference>
<reference evidence="11 12" key="1">
    <citation type="submission" date="2024-02" db="EMBL/GenBank/DDBJ databases">
        <title>Chromosome-scale genome assembly of the rough periwinkle Littorina saxatilis.</title>
        <authorList>
            <person name="De Jode A."/>
            <person name="Faria R."/>
            <person name="Formenti G."/>
            <person name="Sims Y."/>
            <person name="Smith T.P."/>
            <person name="Tracey A."/>
            <person name="Wood J.M.D."/>
            <person name="Zagrodzka Z.B."/>
            <person name="Johannesson K."/>
            <person name="Butlin R.K."/>
            <person name="Leder E.H."/>
        </authorList>
    </citation>
    <scope>NUCLEOTIDE SEQUENCE [LARGE SCALE GENOMIC DNA]</scope>
    <source>
        <strain evidence="11">Snail1</strain>
        <tissue evidence="11">Muscle</tissue>
    </source>
</reference>
<gene>
    <name evidence="11" type="ORF">V1264_014004</name>
</gene>
<dbReference type="GO" id="GO:0016758">
    <property type="term" value="F:hexosyltransferase activity"/>
    <property type="evidence" value="ECO:0007669"/>
    <property type="project" value="InterPro"/>
</dbReference>
<evidence type="ECO:0000256" key="1">
    <source>
        <dbReference type="ARBA" id="ARBA00004323"/>
    </source>
</evidence>
<proteinExistence type="inferred from homology"/>
<name>A0AAN9GJ88_9CAEN</name>
<keyword evidence="9 10" id="KW-0472">Membrane</keyword>
<comment type="subcellular location">
    <subcellularLocation>
        <location evidence="1 10">Golgi apparatus membrane</location>
        <topology evidence="1 10">Single-pass type II membrane protein</topology>
    </subcellularLocation>
</comment>
<dbReference type="PANTHER" id="PTHR11214">
    <property type="entry name" value="BETA-1,3-N-ACETYLGLUCOSAMINYLTRANSFERASE"/>
    <property type="match status" value="1"/>
</dbReference>
<dbReference type="EMBL" id="JBAMIC010000003">
    <property type="protein sequence ID" value="KAK7110071.1"/>
    <property type="molecule type" value="Genomic_DNA"/>
</dbReference>
<organism evidence="11 12">
    <name type="scientific">Littorina saxatilis</name>
    <dbReference type="NCBI Taxonomy" id="31220"/>
    <lineage>
        <taxon>Eukaryota</taxon>
        <taxon>Metazoa</taxon>
        <taxon>Spiralia</taxon>
        <taxon>Lophotrochozoa</taxon>
        <taxon>Mollusca</taxon>
        <taxon>Gastropoda</taxon>
        <taxon>Caenogastropoda</taxon>
        <taxon>Littorinimorpha</taxon>
        <taxon>Littorinoidea</taxon>
        <taxon>Littorinidae</taxon>
        <taxon>Littorina</taxon>
    </lineage>
</organism>
<evidence type="ECO:0000313" key="11">
    <source>
        <dbReference type="EMBL" id="KAK7110071.1"/>
    </source>
</evidence>
<evidence type="ECO:0000256" key="4">
    <source>
        <dbReference type="ARBA" id="ARBA00022679"/>
    </source>
</evidence>
<dbReference type="Pfam" id="PF01762">
    <property type="entry name" value="Galactosyl_T"/>
    <property type="match status" value="1"/>
</dbReference>
<sequence>MARMLRKSCLFTRSCRTAVKRCVAVVAVVCVIKLVTLLPIYLVTKHRLFNSFFGKDSVNSFTITTGDSVGNWKDITDFDWRPNLSKVQQLLAYLNMTADEARESLPLTLESRLLLSNDSVCGPADDDPVDLLFLVHTAPLNFQRRLQMRGSVMGQEHFRPFKVRVVFLLGEVGNSSLQAALDYEHVLYRDTVQGDFQDSYRNLSHKGVMGFRWVTRHCPQARYVVKLDDDVFFDTYKMLLRYRGIFEGQKRTIFCNVWVRDSMPVYREDKWAVEERLFQGLDRFPFDYCSGLAVVITGDLVPALYRAAFFTPVFWIDDIYLFGMLPWVAGDVTMMDLGYRSQYVAMNTTYALSCMKELQSECSVLATNCYTTDDWENMWNLTNNLHVAKGWRVPYLRVN</sequence>
<evidence type="ECO:0000256" key="2">
    <source>
        <dbReference type="ARBA" id="ARBA00008661"/>
    </source>
</evidence>
<accession>A0AAN9GJ88</accession>
<dbReference type="AlphaFoldDB" id="A0AAN9GJ88"/>
<evidence type="ECO:0000256" key="7">
    <source>
        <dbReference type="ARBA" id="ARBA00022989"/>
    </source>
</evidence>
<evidence type="ECO:0000256" key="5">
    <source>
        <dbReference type="ARBA" id="ARBA00022692"/>
    </source>
</evidence>
<dbReference type="Proteomes" id="UP001374579">
    <property type="component" value="Unassembled WGS sequence"/>
</dbReference>
<keyword evidence="12" id="KW-1185">Reference proteome</keyword>